<dbReference type="Gene3D" id="3.60.15.10">
    <property type="entry name" value="Ribonuclease Z/Hydroxyacylglutathione hydrolase-like"/>
    <property type="match status" value="1"/>
</dbReference>
<feature type="domain" description="Metallo-beta-lactamase" evidence="1">
    <location>
        <begin position="118"/>
        <end position="315"/>
    </location>
</feature>
<accession>A0A0B5QGN3</accession>
<dbReference type="EMBL" id="CP010086">
    <property type="protein sequence ID" value="AJH00106.1"/>
    <property type="molecule type" value="Genomic_DNA"/>
</dbReference>
<reference evidence="3" key="1">
    <citation type="submission" date="2014-12" db="EMBL/GenBank/DDBJ databases">
        <title>Genome sequence of Clostridium beijerinckii strain 59B.</title>
        <authorList>
            <person name="Little G.T."/>
            <person name="Minton N.P."/>
        </authorList>
    </citation>
    <scope>NUCLEOTIDE SEQUENCE [LARGE SCALE GENOMIC DNA]</scope>
    <source>
        <strain evidence="3">59B</strain>
    </source>
</reference>
<dbReference type="GO" id="GO:0070290">
    <property type="term" value="F:N-acylphosphatidylethanolamine-specific phospholipase D activity"/>
    <property type="evidence" value="ECO:0007669"/>
    <property type="project" value="InterPro"/>
</dbReference>
<dbReference type="PANTHER" id="PTHR15032">
    <property type="entry name" value="N-ACYL-PHOSPHATIDYLETHANOLAMINE-HYDROLYZING PHOSPHOLIPASE D"/>
    <property type="match status" value="1"/>
</dbReference>
<evidence type="ECO:0000259" key="1">
    <source>
        <dbReference type="Pfam" id="PF12706"/>
    </source>
</evidence>
<dbReference type="AlphaFoldDB" id="A0A0B5QGN3"/>
<dbReference type="SUPFAM" id="SSF56281">
    <property type="entry name" value="Metallo-hydrolase/oxidoreductase"/>
    <property type="match status" value="1"/>
</dbReference>
<dbReference type="InterPro" id="IPR001279">
    <property type="entry name" value="Metallo-B-lactamas"/>
</dbReference>
<dbReference type="KEGG" id="cbei:LF65_03549"/>
<gene>
    <name evidence="2" type="ORF">LF65_03549</name>
</gene>
<dbReference type="Pfam" id="PF12706">
    <property type="entry name" value="Lactamase_B_2"/>
    <property type="match status" value="1"/>
</dbReference>
<sequence length="368" mass="42024">MIIYIFSFIILLCVVITAFIKLNPAFGGKPKKEQIEFYKNFDNYVNGKFVNETPTSLGMSASDILSMLKDSITGAENRKPHGEIPVESIDWEKIKSEKDSLTWLGHSSFLLSIDNKKLLLDPILSTIASPVSFAGSKKYKYSENILDIIDKIPPIDAIFISHDHYDHLDYKSIVKLSSKVSHFFVPLGVSSHLMRWGISKEKITELNWWDEMNYQGLTIALTPSRHFSKRGIFGSDATLWGGYAIIGKNINLYYSGDGGYDSHFKRIGEKYGPFDITLIEGAQYDRRWFWAHMKPEEAVHAHLDVKGRNMMLMHWSAFTLAYHGWKEPIERALKEAKKSEISLIAPKIGKTVLLDSNIDVPFSSWWDF</sequence>
<dbReference type="GO" id="GO:0005737">
    <property type="term" value="C:cytoplasm"/>
    <property type="evidence" value="ECO:0007669"/>
    <property type="project" value="TreeGrafter"/>
</dbReference>
<dbReference type="InterPro" id="IPR036866">
    <property type="entry name" value="RibonucZ/Hydroxyglut_hydro"/>
</dbReference>
<dbReference type="Proteomes" id="UP000031866">
    <property type="component" value="Chromosome"/>
</dbReference>
<organism evidence="2 3">
    <name type="scientific">Clostridium beijerinckii</name>
    <name type="common">Clostridium MP</name>
    <dbReference type="NCBI Taxonomy" id="1520"/>
    <lineage>
        <taxon>Bacteria</taxon>
        <taxon>Bacillati</taxon>
        <taxon>Bacillota</taxon>
        <taxon>Clostridia</taxon>
        <taxon>Eubacteriales</taxon>
        <taxon>Clostridiaceae</taxon>
        <taxon>Clostridium</taxon>
    </lineage>
</organism>
<evidence type="ECO:0000313" key="3">
    <source>
        <dbReference type="Proteomes" id="UP000031866"/>
    </source>
</evidence>
<name>A0A0B5QGN3_CLOBE</name>
<dbReference type="RefSeq" id="WP_041897669.1">
    <property type="nucleotide sequence ID" value="NZ_CP010086.2"/>
</dbReference>
<proteinExistence type="predicted"/>
<dbReference type="InterPro" id="IPR024884">
    <property type="entry name" value="NAPE-PLD"/>
</dbReference>
<dbReference type="PIRSF" id="PIRSF038896">
    <property type="entry name" value="NAPE-PLD"/>
    <property type="match status" value="1"/>
</dbReference>
<evidence type="ECO:0000313" key="2">
    <source>
        <dbReference type="EMBL" id="AJH00106.1"/>
    </source>
</evidence>
<dbReference type="OrthoDB" id="9805728at2"/>
<dbReference type="STRING" id="1520.LF65_03549"/>
<dbReference type="GO" id="GO:0008270">
    <property type="term" value="F:zinc ion binding"/>
    <property type="evidence" value="ECO:0007669"/>
    <property type="project" value="InterPro"/>
</dbReference>
<dbReference type="PANTHER" id="PTHR15032:SF4">
    <property type="entry name" value="N-ACYL-PHOSPHATIDYLETHANOLAMINE-HYDROLYZING PHOSPHOLIPASE D"/>
    <property type="match status" value="1"/>
</dbReference>
<protein>
    <recommendedName>
        <fullName evidence="1">Metallo-beta-lactamase domain-containing protein</fullName>
    </recommendedName>
</protein>